<sequence length="556" mass="61097">MDMKRLHSAIAMALVAALVLAVGASAHPERPSKFPNYTGKVPELRTSGPSRVVCTSTTRRRIQAFRPSVRVRNQALLKRCRYRNIQAAVNAAKNGDRILIMPGIYFERPSRRVPTPDPRCAGDYTSSERDPARGLSNLGTGIDQAEEGTEKAPTYAHHRKCPNSLNLIGIVGDRLSDRDRRCDDKCNLQLEGTGQSPRDAKIIGSRSKENVIRADRADGIVFTNFMTQFGDFNNIYVHETNGFRNDNLLTRWGREYGLLSFTSDNGLYEDIVGYGTGDSAIYPGSGPQRERCGDYGIEVRRVNSFGNTIGHSGTAGDSTFVHDSKFHDNAAGITTDSFASGHPGMPQDCSRFENNQIYSNNLNVFNNRRDQYCRSTPPDRRDRRIVCPSFQVPVGTGILIAGGNGNVVKGNHIYDNWRNGVRQLYVPAAARGEADPTKQRDTSNRNRYTGNLMGVRPSGARDPNGRNPAGGDGYADFWWDEEGVGNCWSANRGPGGSKPTTNLFPQKCPVDTADNLETPAGDAMKISTQAPCATWDPEANSDPPGCDWFNTPPEPK</sequence>
<feature type="region of interest" description="Disordered" evidence="1">
    <location>
        <begin position="111"/>
        <end position="140"/>
    </location>
</feature>
<dbReference type="AlphaFoldDB" id="A0A6J4T7N0"/>
<evidence type="ECO:0000256" key="2">
    <source>
        <dbReference type="SAM" id="SignalP"/>
    </source>
</evidence>
<accession>A0A6J4T7N0</accession>
<reference evidence="3" key="1">
    <citation type="submission" date="2020-02" db="EMBL/GenBank/DDBJ databases">
        <authorList>
            <person name="Meier V. D."/>
        </authorList>
    </citation>
    <scope>NUCLEOTIDE SEQUENCE</scope>
    <source>
        <strain evidence="3">AVDCRST_MAG17</strain>
    </source>
</reference>
<feature type="signal peptide" evidence="2">
    <location>
        <begin position="1"/>
        <end position="26"/>
    </location>
</feature>
<feature type="region of interest" description="Disordered" evidence="1">
    <location>
        <begin position="533"/>
        <end position="556"/>
    </location>
</feature>
<feature type="compositionally biased region" description="Basic and acidic residues" evidence="1">
    <location>
        <begin position="432"/>
        <end position="444"/>
    </location>
</feature>
<protein>
    <recommendedName>
        <fullName evidence="4">Right handed beta helix domain-containing protein</fullName>
    </recommendedName>
</protein>
<dbReference type="InterPro" id="IPR012334">
    <property type="entry name" value="Pectin_lyas_fold"/>
</dbReference>
<evidence type="ECO:0000313" key="3">
    <source>
        <dbReference type="EMBL" id="CAA9516251.1"/>
    </source>
</evidence>
<dbReference type="Gene3D" id="2.160.20.10">
    <property type="entry name" value="Single-stranded right-handed beta-helix, Pectin lyase-like"/>
    <property type="match status" value="1"/>
</dbReference>
<name>A0A6J4T7N0_9ACTN</name>
<dbReference type="SUPFAM" id="SSF51126">
    <property type="entry name" value="Pectin lyase-like"/>
    <property type="match status" value="1"/>
</dbReference>
<keyword evidence="2" id="KW-0732">Signal</keyword>
<dbReference type="InterPro" id="IPR011050">
    <property type="entry name" value="Pectin_lyase_fold/virulence"/>
</dbReference>
<proteinExistence type="predicted"/>
<evidence type="ECO:0008006" key="4">
    <source>
        <dbReference type="Google" id="ProtNLM"/>
    </source>
</evidence>
<evidence type="ECO:0000256" key="1">
    <source>
        <dbReference type="SAM" id="MobiDB-lite"/>
    </source>
</evidence>
<feature type="region of interest" description="Disordered" evidence="1">
    <location>
        <begin position="430"/>
        <end position="469"/>
    </location>
</feature>
<gene>
    <name evidence="3" type="ORF">AVDCRST_MAG17-2301</name>
</gene>
<feature type="chain" id="PRO_5026983280" description="Right handed beta helix domain-containing protein" evidence="2">
    <location>
        <begin position="27"/>
        <end position="556"/>
    </location>
</feature>
<dbReference type="EMBL" id="CADCVV010000187">
    <property type="protein sequence ID" value="CAA9516251.1"/>
    <property type="molecule type" value="Genomic_DNA"/>
</dbReference>
<organism evidence="3">
    <name type="scientific">uncultured Solirubrobacterales bacterium</name>
    <dbReference type="NCBI Taxonomy" id="768556"/>
    <lineage>
        <taxon>Bacteria</taxon>
        <taxon>Bacillati</taxon>
        <taxon>Actinomycetota</taxon>
        <taxon>Thermoleophilia</taxon>
        <taxon>Solirubrobacterales</taxon>
        <taxon>environmental samples</taxon>
    </lineage>
</organism>